<gene>
    <name evidence="1" type="ORF">KL86DPRO_30147</name>
</gene>
<name>A0A212K8N0_9DELT</name>
<sequence length="95" mass="10799">MEQLAAEEAAHIRGFSATVDRKGIVLFTLLDGGRILDSGKELFFSGKDDATRNVAVQYAQKKWGKSLYVDGNKIVRLEKKLEEEQAQKQQRNMER</sequence>
<reference evidence="1" key="1">
    <citation type="submission" date="2016-04" db="EMBL/GenBank/DDBJ databases">
        <authorList>
            <person name="Evans L.H."/>
            <person name="Alamgir A."/>
            <person name="Owens N."/>
            <person name="Weber N.D."/>
            <person name="Virtaneva K."/>
            <person name="Barbian K."/>
            <person name="Babar A."/>
            <person name="Rosenke K."/>
        </authorList>
    </citation>
    <scope>NUCLEOTIDE SEQUENCE</scope>
    <source>
        <strain evidence="1">86</strain>
    </source>
</reference>
<organism evidence="1">
    <name type="scientific">uncultured delta proteobacterium</name>
    <dbReference type="NCBI Taxonomy" id="34034"/>
    <lineage>
        <taxon>Bacteria</taxon>
        <taxon>Deltaproteobacteria</taxon>
        <taxon>environmental samples</taxon>
    </lineage>
</organism>
<dbReference type="AlphaFoldDB" id="A0A212K8N0"/>
<evidence type="ECO:0000313" key="1">
    <source>
        <dbReference type="EMBL" id="SBW07958.1"/>
    </source>
</evidence>
<protein>
    <submittedName>
        <fullName evidence="1">Uncharacterized protein</fullName>
    </submittedName>
</protein>
<accession>A0A212K8N0</accession>
<dbReference type="EMBL" id="FLUQ01000003">
    <property type="protein sequence ID" value="SBW07958.1"/>
    <property type="molecule type" value="Genomic_DNA"/>
</dbReference>
<proteinExistence type="predicted"/>